<dbReference type="InterPro" id="IPR017853">
    <property type="entry name" value="GH"/>
</dbReference>
<feature type="signal peptide" evidence="6">
    <location>
        <begin position="1"/>
        <end position="24"/>
    </location>
</feature>
<feature type="domain" description="SGNH hydrolase-type esterase" evidence="8">
    <location>
        <begin position="312"/>
        <end position="508"/>
    </location>
</feature>
<evidence type="ECO:0000313" key="12">
    <source>
        <dbReference type="Proteomes" id="UP000738431"/>
    </source>
</evidence>
<dbReference type="InterPro" id="IPR019801">
    <property type="entry name" value="Glyco_hydro_35_CS"/>
</dbReference>
<dbReference type="InterPro" id="IPR031330">
    <property type="entry name" value="Gly_Hdrlase_35_cat"/>
</dbReference>
<dbReference type="InterPro" id="IPR001944">
    <property type="entry name" value="Glycoside_Hdrlase_35"/>
</dbReference>
<organism evidence="11 12">
    <name type="scientific">Actomonas aquatica</name>
    <dbReference type="NCBI Taxonomy" id="2866162"/>
    <lineage>
        <taxon>Bacteria</taxon>
        <taxon>Pseudomonadati</taxon>
        <taxon>Verrucomicrobiota</taxon>
        <taxon>Opitutia</taxon>
        <taxon>Opitutales</taxon>
        <taxon>Opitutaceae</taxon>
        <taxon>Actomonas</taxon>
    </lineage>
</organism>
<dbReference type="Pfam" id="PF21467">
    <property type="entry name" value="BetaGal_gal-bd"/>
    <property type="match status" value="1"/>
</dbReference>
<keyword evidence="3 5" id="KW-0378">Hydrolase</keyword>
<dbReference type="Gene3D" id="3.20.20.80">
    <property type="entry name" value="Glycosidases"/>
    <property type="match status" value="1"/>
</dbReference>
<accession>A0ABZ1CB37</accession>
<dbReference type="EC" id="3.2.1.23" evidence="5"/>
<dbReference type="InterPro" id="IPR048912">
    <property type="entry name" value="BetaGal1-like_ABD1"/>
</dbReference>
<comment type="similarity">
    <text evidence="2">Belongs to the glycosyl hydrolase 35 family.</text>
</comment>
<dbReference type="SUPFAM" id="SSF51445">
    <property type="entry name" value="(Trans)glycosidases"/>
    <property type="match status" value="1"/>
</dbReference>
<name>A0ABZ1CB37_9BACT</name>
<dbReference type="PANTHER" id="PTHR43695">
    <property type="entry name" value="PUTATIVE (AFU_ORTHOLOGUE AFUA_2G17250)-RELATED"/>
    <property type="match status" value="1"/>
</dbReference>
<evidence type="ECO:0000256" key="1">
    <source>
        <dbReference type="ARBA" id="ARBA00008668"/>
    </source>
</evidence>
<dbReference type="InterPro" id="IPR036514">
    <property type="entry name" value="SGNH_hydro_sf"/>
</dbReference>
<dbReference type="InterPro" id="IPR048913">
    <property type="entry name" value="BetaGal_gal-bd"/>
</dbReference>
<comment type="similarity">
    <text evidence="1">Belongs to the 'GDSL' lipolytic enzyme family.</text>
</comment>
<dbReference type="Pfam" id="PF21317">
    <property type="entry name" value="BetaGal_ABD_1"/>
    <property type="match status" value="1"/>
</dbReference>
<dbReference type="Gene3D" id="2.60.120.260">
    <property type="entry name" value="Galactose-binding domain-like"/>
    <property type="match status" value="2"/>
</dbReference>
<keyword evidence="4 5" id="KW-0326">Glycosidase</keyword>
<comment type="catalytic activity">
    <reaction evidence="5">
        <text>Hydrolysis of terminal non-reducing beta-D-galactose residues in beta-D-galactosides.</text>
        <dbReference type="EC" id="3.2.1.23"/>
    </reaction>
</comment>
<evidence type="ECO:0000259" key="10">
    <source>
        <dbReference type="Pfam" id="PF21467"/>
    </source>
</evidence>
<evidence type="ECO:0000256" key="4">
    <source>
        <dbReference type="ARBA" id="ARBA00023295"/>
    </source>
</evidence>
<evidence type="ECO:0000256" key="5">
    <source>
        <dbReference type="RuleBase" id="RU000675"/>
    </source>
</evidence>
<evidence type="ECO:0000259" key="8">
    <source>
        <dbReference type="Pfam" id="PF13472"/>
    </source>
</evidence>
<feature type="domain" description="SGNH hydrolase-type esterase" evidence="8">
    <location>
        <begin position="41"/>
        <end position="240"/>
    </location>
</feature>
<evidence type="ECO:0000256" key="6">
    <source>
        <dbReference type="SAM" id="SignalP"/>
    </source>
</evidence>
<dbReference type="SUPFAM" id="SSF49785">
    <property type="entry name" value="Galactose-binding domain-like"/>
    <property type="match status" value="1"/>
</dbReference>
<dbReference type="SUPFAM" id="SSF52266">
    <property type="entry name" value="SGNH hydrolase"/>
    <property type="match status" value="2"/>
</dbReference>
<feature type="chain" id="PRO_5046527742" description="Beta-galactosidase" evidence="6">
    <location>
        <begin position="25"/>
        <end position="1161"/>
    </location>
</feature>
<feature type="domain" description="Beta-galactosidase galactose-binding" evidence="10">
    <location>
        <begin position="1053"/>
        <end position="1112"/>
    </location>
</feature>
<dbReference type="RefSeq" id="WP_221029155.1">
    <property type="nucleotide sequence ID" value="NZ_CP139781.1"/>
</dbReference>
<evidence type="ECO:0000313" key="11">
    <source>
        <dbReference type="EMBL" id="WRQ87804.1"/>
    </source>
</evidence>
<keyword evidence="6" id="KW-0732">Signal</keyword>
<protein>
    <recommendedName>
        <fullName evidence="5">Beta-galactosidase</fullName>
        <ecNumber evidence="5">3.2.1.23</ecNumber>
    </recommendedName>
</protein>
<feature type="domain" description="Glycoside hydrolase 35 catalytic" evidence="7">
    <location>
        <begin position="561"/>
        <end position="873"/>
    </location>
</feature>
<dbReference type="CDD" id="cd01821">
    <property type="entry name" value="Rhamnogalacturan_acetylesterase_like"/>
    <property type="match status" value="2"/>
</dbReference>
<dbReference type="EMBL" id="CP139781">
    <property type="protein sequence ID" value="WRQ87804.1"/>
    <property type="molecule type" value="Genomic_DNA"/>
</dbReference>
<dbReference type="PANTHER" id="PTHR43695:SF1">
    <property type="entry name" value="RHAMNOGALACTURONAN ACETYLESTERASE"/>
    <property type="match status" value="1"/>
</dbReference>
<evidence type="ECO:0000259" key="9">
    <source>
        <dbReference type="Pfam" id="PF21317"/>
    </source>
</evidence>
<dbReference type="Proteomes" id="UP000738431">
    <property type="component" value="Chromosome"/>
</dbReference>
<dbReference type="Pfam" id="PF13472">
    <property type="entry name" value="Lipase_GDSL_2"/>
    <property type="match status" value="2"/>
</dbReference>
<dbReference type="InterPro" id="IPR008979">
    <property type="entry name" value="Galactose-bd-like_sf"/>
</dbReference>
<dbReference type="PROSITE" id="PS01182">
    <property type="entry name" value="GLYCOSYL_HYDROL_F35"/>
    <property type="match status" value="1"/>
</dbReference>
<reference evidence="11 12" key="2">
    <citation type="submission" date="2023-12" db="EMBL/GenBank/DDBJ databases">
        <title>Description of an unclassified Opitutus bacterium of Verrucomicrobiota.</title>
        <authorList>
            <person name="Zhang D.-F."/>
        </authorList>
    </citation>
    <scope>NUCLEOTIDE SEQUENCE [LARGE SCALE GENOMIC DNA]</scope>
    <source>
        <strain evidence="11 12">WL0086</strain>
    </source>
</reference>
<dbReference type="Pfam" id="PF01301">
    <property type="entry name" value="Glyco_hydro_35"/>
    <property type="match status" value="1"/>
</dbReference>
<evidence type="ECO:0000256" key="3">
    <source>
        <dbReference type="ARBA" id="ARBA00022801"/>
    </source>
</evidence>
<feature type="domain" description="Beta-galactosidase 1-like first all-beta" evidence="9">
    <location>
        <begin position="918"/>
        <end position="1032"/>
    </location>
</feature>
<dbReference type="GO" id="GO:0004565">
    <property type="term" value="F:beta-galactosidase activity"/>
    <property type="evidence" value="ECO:0007669"/>
    <property type="project" value="UniProtKB-EC"/>
</dbReference>
<sequence length="1161" mass="128434">MRNYPVFTRWAPLALLALTFAALAGRADDAPAEVPTLFIAGDSTSANGNPVAVGWGRMLGDYFDPAEIAVVNASRGGRSSRTFVTEGHWDKMLADVGAGDVVLIQFGHNDGGPINHERIARGSLPGLGDETEEIDNLQTGKPETVHTFGWYMRKMIGDVRAKEAQPILLSLTVRNYWDDGEVERGSGDYGTWIRELAEAEQVPFIDHTKLIADHYEKLGQETVNTFFPRDHVHNGEDGARLNAMLAVSGLKGLREQWIVNGLSLMGKVIPTADPINVYVPPQPPPKGGPREEFLAWLNLPAPASELLPTLWLIGDSTVRNGRGNGYDGQFGWGDPLAKYFYPSGINVVNRAVGGTGARTFNEHWAAVLPRIEEGDTVLIQFGHNDNGSRGALPGIGEETEERNNVITGEPETVHTFGWYLRRYIAEIRERGATPILCTLVPRNRWDGDHIVRSSQGHAAWTRAVAEAEGVPLIDLYERLARHYDVLGQEATTALFADRGTHTNWEGAELAAQTVVDGLRALESNPLAGVLRPGMGPAGHPLFTRAEPDGTPRVFGWRDDHFYLDDAPMLIAAGEMHFGRVLPEDWEHRIRQAKAMGLNTMSFYLFWNLCEPREGEFVFEGMSDVRRMLELCAENGMWAILRPGPYCCAEVEYGGIPWWTARYPEVPIRTNHPRYVEWSRRYIEKVYAEVEDLQVTRGGPLLMVQMENEYGMVARGNNDYLQTLHGIFVDAGFEVPLFTCDPYFAPERDFGINLPGVLRGRNGLDDAKDLEMTKGVIGSDPAFCSELYTAWFSGWGQPLATRHASIEHIVDKTGFLLENDVSFCYYVVHGGTTFGFFNGCNEFLPVQTSYDYNAPIDEAGRVTAKYHALRDVLAAGLQRQLPPVPEDPPVTTVAEFALEPLATVADVLPSTPTRVADHPATMEELGQDYGFVLYRKTFPDGLRGELELRDARDYTLVMVNGRTVAQAFVGLGLDSNRIALDEGGPVTLDLLVYNLGRISVITSQHTQERARKGLDGGAWLGGEEVLGWEMFSLPLANGVGAERVGDGAIRTDGPTIYRGTFTPEGPGGTFLDMRQWRFGVAWVNGHNLGRIWERGAQRSLFVPRHWLRADGENELIVLELDGVPARPVVSGGTEIITVEPEPFPVRLDRRLLEPPPAEATDM</sequence>
<dbReference type="Gene3D" id="3.40.50.1110">
    <property type="entry name" value="SGNH hydrolase"/>
    <property type="match status" value="2"/>
</dbReference>
<dbReference type="InterPro" id="IPR013830">
    <property type="entry name" value="SGNH_hydro"/>
</dbReference>
<evidence type="ECO:0000256" key="2">
    <source>
        <dbReference type="ARBA" id="ARBA00009809"/>
    </source>
</evidence>
<proteinExistence type="inferred from homology"/>
<keyword evidence="12" id="KW-1185">Reference proteome</keyword>
<dbReference type="InterPro" id="IPR037459">
    <property type="entry name" value="RhgT-like"/>
</dbReference>
<evidence type="ECO:0000259" key="7">
    <source>
        <dbReference type="Pfam" id="PF01301"/>
    </source>
</evidence>
<dbReference type="PRINTS" id="PR00742">
    <property type="entry name" value="GLHYDRLASE35"/>
</dbReference>
<gene>
    <name evidence="11" type="ORF">K1X11_000180</name>
</gene>
<reference evidence="11 12" key="1">
    <citation type="submission" date="2021-08" db="EMBL/GenBank/DDBJ databases">
        <authorList>
            <person name="Zhang D."/>
            <person name="Zhang A."/>
            <person name="Wang L."/>
        </authorList>
    </citation>
    <scope>NUCLEOTIDE SEQUENCE [LARGE SCALE GENOMIC DNA]</scope>
    <source>
        <strain evidence="11 12">WL0086</strain>
    </source>
</reference>